<comment type="similarity">
    <text evidence="1">Belongs to the G-protein coupled receptor 2 family. Adhesion G-protein coupled receptor (ADGR) subfamily.</text>
</comment>
<dbReference type="InterPro" id="IPR051963">
    <property type="entry name" value="Adhesion_GPCR_A"/>
</dbReference>
<dbReference type="SMART" id="SM00082">
    <property type="entry name" value="LRRCT"/>
    <property type="match status" value="1"/>
</dbReference>
<dbReference type="Pfam" id="PF13855">
    <property type="entry name" value="LRR_8"/>
    <property type="match status" value="1"/>
</dbReference>
<comment type="caution">
    <text evidence="6">The sequence shown here is derived from an EMBL/GenBank/DDBJ whole genome shotgun (WGS) entry which is preliminary data.</text>
</comment>
<keyword evidence="7" id="KW-1185">Reference proteome</keyword>
<organism evidence="6 7">
    <name type="scientific">Timema podura</name>
    <name type="common">Walking stick</name>
    <dbReference type="NCBI Taxonomy" id="61482"/>
    <lineage>
        <taxon>Eukaryota</taxon>
        <taxon>Metazoa</taxon>
        <taxon>Ecdysozoa</taxon>
        <taxon>Arthropoda</taxon>
        <taxon>Hexapoda</taxon>
        <taxon>Insecta</taxon>
        <taxon>Pterygota</taxon>
        <taxon>Neoptera</taxon>
        <taxon>Polyneoptera</taxon>
        <taxon>Phasmatodea</taxon>
        <taxon>Timematodea</taxon>
        <taxon>Timematoidea</taxon>
        <taxon>Timematidae</taxon>
        <taxon>Timema</taxon>
    </lineage>
</organism>
<evidence type="ECO:0000313" key="6">
    <source>
        <dbReference type="EMBL" id="CAG2062971.1"/>
    </source>
</evidence>
<accession>A0ABN7PAE3</accession>
<evidence type="ECO:0000256" key="1">
    <source>
        <dbReference type="ARBA" id="ARBA00007343"/>
    </source>
</evidence>
<gene>
    <name evidence="6" type="ORF">TPAB3V08_LOCUS9919</name>
</gene>
<evidence type="ECO:0000256" key="3">
    <source>
        <dbReference type="ARBA" id="ARBA00022729"/>
    </source>
</evidence>
<dbReference type="Proteomes" id="UP001153148">
    <property type="component" value="Unassembled WGS sequence"/>
</dbReference>
<dbReference type="InterPro" id="IPR000483">
    <property type="entry name" value="Cys-rich_flank_reg_C"/>
</dbReference>
<feature type="non-terminal residue" evidence="6">
    <location>
        <position position="198"/>
    </location>
</feature>
<evidence type="ECO:0000256" key="4">
    <source>
        <dbReference type="ARBA" id="ARBA00023170"/>
    </source>
</evidence>
<dbReference type="Gene3D" id="3.80.10.10">
    <property type="entry name" value="Ribonuclease Inhibitor"/>
    <property type="match status" value="1"/>
</dbReference>
<dbReference type="PANTHER" id="PTHR45930:SF4">
    <property type="entry name" value="ADHESION G PROTEIN-COUPLED RECEPTOR A3"/>
    <property type="match status" value="1"/>
</dbReference>
<keyword evidence="2" id="KW-0433">Leucine-rich repeat</keyword>
<keyword evidence="3" id="KW-0732">Signal</keyword>
<dbReference type="Pfam" id="PF01463">
    <property type="entry name" value="LRRCT"/>
    <property type="match status" value="1"/>
</dbReference>
<keyword evidence="4" id="KW-0675">Receptor</keyword>
<name>A0ABN7PAE3_TIMPD</name>
<dbReference type="PANTHER" id="PTHR45930">
    <property type="entry name" value="G-PROTEIN COUPLED RECEPTOR 124-LIKE PROTEIN"/>
    <property type="match status" value="1"/>
</dbReference>
<feature type="domain" description="LRRCT" evidence="5">
    <location>
        <begin position="76"/>
        <end position="126"/>
    </location>
</feature>
<dbReference type="InterPro" id="IPR032675">
    <property type="entry name" value="LRR_dom_sf"/>
</dbReference>
<evidence type="ECO:0000259" key="5">
    <source>
        <dbReference type="SMART" id="SM00082"/>
    </source>
</evidence>
<protein>
    <recommendedName>
        <fullName evidence="5">LRRCT domain-containing protein</fullName>
    </recommendedName>
</protein>
<evidence type="ECO:0000256" key="2">
    <source>
        <dbReference type="ARBA" id="ARBA00022614"/>
    </source>
</evidence>
<dbReference type="EMBL" id="CAJPIN010023508">
    <property type="protein sequence ID" value="CAG2062971.1"/>
    <property type="molecule type" value="Genomic_DNA"/>
</dbReference>
<reference evidence="6" key="1">
    <citation type="submission" date="2021-03" db="EMBL/GenBank/DDBJ databases">
        <authorList>
            <person name="Tran Van P."/>
        </authorList>
    </citation>
    <scope>NUCLEOTIDE SEQUENCE</scope>
</reference>
<dbReference type="SUPFAM" id="SSF52058">
    <property type="entry name" value="L domain-like"/>
    <property type="match status" value="1"/>
</dbReference>
<evidence type="ECO:0000313" key="7">
    <source>
        <dbReference type="Proteomes" id="UP001153148"/>
    </source>
</evidence>
<proteinExistence type="inferred from homology"/>
<dbReference type="InterPro" id="IPR001611">
    <property type="entry name" value="Leu-rich_rpt"/>
</dbReference>
<sequence length="198" mass="21817">MTGILYQTTTEVFVSLVAFSLRISVLVEAALPLTFTPTSTHSFGFLRKLSQNSITRIEEGTFDPIESLKQLDLSGNPLVCDCQLSWLLVWAVNTSVKLSPPARCGSPPPLRGQPLRKLQYSDLHCDWPVSALLELIPNVNQVVFVGDELHLLCRASAAALSENTDPSVSWLWGSSDPTLHLQGVRVENRFWADSGLVE</sequence>